<proteinExistence type="predicted"/>
<dbReference type="PANTHER" id="PTHR34496:SF9">
    <property type="entry name" value="[SKP1-PROTEIN]-HYDROXYPROLINE N-ACETYLGLUCOSAMINYLTRANSFERASE"/>
    <property type="match status" value="1"/>
</dbReference>
<name>A0A9D4TT18_CHLVU</name>
<reference evidence="6" key="2">
    <citation type="submission" date="2020-11" db="EMBL/GenBank/DDBJ databases">
        <authorList>
            <person name="Cecchin M."/>
            <person name="Marcolungo L."/>
            <person name="Rossato M."/>
            <person name="Girolomoni L."/>
            <person name="Cosentino E."/>
            <person name="Cuine S."/>
            <person name="Li-Beisson Y."/>
            <person name="Delledonne M."/>
            <person name="Ballottari M."/>
        </authorList>
    </citation>
    <scope>NUCLEOTIDE SEQUENCE</scope>
    <source>
        <strain evidence="6">211/11P</strain>
        <tissue evidence="6">Whole cell</tissue>
    </source>
</reference>
<dbReference type="InterPro" id="IPR029044">
    <property type="entry name" value="Nucleotide-diphossugar_trans"/>
</dbReference>
<feature type="compositionally biased region" description="Low complexity" evidence="4">
    <location>
        <begin position="434"/>
        <end position="471"/>
    </location>
</feature>
<feature type="region of interest" description="Disordered" evidence="4">
    <location>
        <begin position="23"/>
        <end position="44"/>
    </location>
</feature>
<evidence type="ECO:0000259" key="5">
    <source>
        <dbReference type="SMART" id="SM00702"/>
    </source>
</evidence>
<dbReference type="GO" id="GO:0016705">
    <property type="term" value="F:oxidoreductase activity, acting on paired donors, with incorporation or reduction of molecular oxygen"/>
    <property type="evidence" value="ECO:0007669"/>
    <property type="project" value="InterPro"/>
</dbReference>
<dbReference type="Pfam" id="PF11397">
    <property type="entry name" value="GlcNAc"/>
    <property type="match status" value="2"/>
</dbReference>
<dbReference type="PANTHER" id="PTHR34496">
    <property type="entry name" value="GLCNAC TRANSFERASE-RELATED"/>
    <property type="match status" value="1"/>
</dbReference>
<dbReference type="InterPro" id="IPR044862">
    <property type="entry name" value="Pro_4_hyd_alph_FE2OG_OXY"/>
</dbReference>
<accession>A0A9D4TT18</accession>
<feature type="compositionally biased region" description="Low complexity" evidence="4">
    <location>
        <begin position="267"/>
        <end position="280"/>
    </location>
</feature>
<dbReference type="InterPro" id="IPR021067">
    <property type="entry name" value="Glycosyltransferase"/>
</dbReference>
<evidence type="ECO:0000256" key="4">
    <source>
        <dbReference type="SAM" id="MobiDB-lite"/>
    </source>
</evidence>
<dbReference type="GO" id="GO:0031418">
    <property type="term" value="F:L-ascorbic acid binding"/>
    <property type="evidence" value="ECO:0007669"/>
    <property type="project" value="InterPro"/>
</dbReference>
<feature type="region of interest" description="Disordered" evidence="4">
    <location>
        <begin position="240"/>
        <end position="290"/>
    </location>
</feature>
<keyword evidence="7" id="KW-1185">Reference proteome</keyword>
<dbReference type="SMART" id="SM00702">
    <property type="entry name" value="P4Hc"/>
    <property type="match status" value="1"/>
</dbReference>
<evidence type="ECO:0000256" key="1">
    <source>
        <dbReference type="ARBA" id="ARBA00001961"/>
    </source>
</evidence>
<dbReference type="EMBL" id="SIDB01000004">
    <property type="protein sequence ID" value="KAI3433680.1"/>
    <property type="molecule type" value="Genomic_DNA"/>
</dbReference>
<evidence type="ECO:0000256" key="3">
    <source>
        <dbReference type="ARBA" id="ARBA00023002"/>
    </source>
</evidence>
<evidence type="ECO:0000313" key="7">
    <source>
        <dbReference type="Proteomes" id="UP001055712"/>
    </source>
</evidence>
<dbReference type="Pfam" id="PF13640">
    <property type="entry name" value="2OG-FeII_Oxy_3"/>
    <property type="match status" value="1"/>
</dbReference>
<dbReference type="GO" id="GO:0051213">
    <property type="term" value="F:dioxygenase activity"/>
    <property type="evidence" value="ECO:0007669"/>
    <property type="project" value="UniProtKB-KW"/>
</dbReference>
<gene>
    <name evidence="6" type="ORF">D9Q98_003489</name>
</gene>
<dbReference type="Gene3D" id="2.60.120.620">
    <property type="entry name" value="q2cbj1_9rhob like domain"/>
    <property type="match status" value="1"/>
</dbReference>
<organism evidence="6 7">
    <name type="scientific">Chlorella vulgaris</name>
    <name type="common">Green alga</name>
    <dbReference type="NCBI Taxonomy" id="3077"/>
    <lineage>
        <taxon>Eukaryota</taxon>
        <taxon>Viridiplantae</taxon>
        <taxon>Chlorophyta</taxon>
        <taxon>core chlorophytes</taxon>
        <taxon>Trebouxiophyceae</taxon>
        <taxon>Chlorellales</taxon>
        <taxon>Chlorellaceae</taxon>
        <taxon>Chlorella clade</taxon>
        <taxon>Chlorella</taxon>
    </lineage>
</organism>
<dbReference type="SUPFAM" id="SSF53448">
    <property type="entry name" value="Nucleotide-diphospho-sugar transferases"/>
    <property type="match status" value="1"/>
</dbReference>
<dbReference type="InterPro" id="IPR006620">
    <property type="entry name" value="Pro_4_hyd_alph"/>
</dbReference>
<dbReference type="OrthoDB" id="76265at2759"/>
<keyword evidence="3" id="KW-0560">Oxidoreductase</keyword>
<evidence type="ECO:0000313" key="6">
    <source>
        <dbReference type="EMBL" id="KAI3433680.1"/>
    </source>
</evidence>
<protein>
    <recommendedName>
        <fullName evidence="5">Prolyl 4-hydroxylase alpha subunit domain-containing protein</fullName>
    </recommendedName>
</protein>
<sequence length="812" mass="87057">MDSGLLKLLPDAAKLNILRHLEHDPPTASGQQRQEQHSQLGQQPALRIVTRNDEKRGSGIPPTVAERRLIGGLAIVDAFLDVQETQAVLKEAQQALQQHQRAAAMVTAGKGEVWTRGGLRGDQAAWLSLAALREARQHHLAAVVRRLLALQPWLQQQGFDVSGRPSCQLASFPGGGARFVRHRDASASVPYRTVTVLLYLNPAWAPAHGGQLCVYQHATSSISPLIATPADLHLAAAAGPAEERPCNSNSNGSCRGEGEGGAGTVQGGDVSISESDSGSSSRGGGDSVASLMGSLQQQGLSQQQTVPCSGLDEGHPGTFIAPVGGRLVVMDSRLLHEVLPAHAERYALTVWFARGDPAAAASRAAAMAEAVAGCATAPAQAAAAGAVPAEGAVPAAAGAIAALNVQSQDSGSMEVTPTPEQGAVLRGHNAATSQQGQRQQEQEQQQGQQQRQRQQGQQQEQQQEQQQGQQRPLNGAAISAPGCIYVSVAAYRDSETQWTLADLFAKAAHPELLRVGVVWQLELPADAAMLRLAGEQRWLSQVRQIVLPASEASGPCKARSLAQRLWEGEEFHLQIDSHMRFLQGWDAALLRMLRQAEAAAGHPRVVLSAYPPGYEGEGLEAVLPAAPLPSVLCASGWGERDRLLRICGRKLRQPLAAPAPAIFWAAGFSFSRSKLIEEVAYPRGFPGLFFGEEMLQLVRMWRRGWDIFAPCEVVAWHLWSRKHRPTYQADRQAAGGSHALEQQREASQDRVSCILKGLLDDAAGPPVCRSLEAFWEHCGVSFRQQAIADRARNGGMPPHAFLQETANRSAAD</sequence>
<feature type="region of interest" description="Disordered" evidence="4">
    <location>
        <begin position="793"/>
        <end position="812"/>
    </location>
</feature>
<comment type="caution">
    <text evidence="6">The sequence shown here is derived from an EMBL/GenBank/DDBJ whole genome shotgun (WGS) entry which is preliminary data.</text>
</comment>
<dbReference type="AlphaFoldDB" id="A0A9D4TT18"/>
<evidence type="ECO:0000256" key="2">
    <source>
        <dbReference type="ARBA" id="ARBA00022964"/>
    </source>
</evidence>
<keyword evidence="2" id="KW-0223">Dioxygenase</keyword>
<reference evidence="6" key="1">
    <citation type="journal article" date="2019" name="Plant J.">
        <title>Chlorella vulgaris genome assembly and annotation reveals the molecular basis for metabolic acclimation to high light conditions.</title>
        <authorList>
            <person name="Cecchin M."/>
            <person name="Marcolungo L."/>
            <person name="Rossato M."/>
            <person name="Girolomoni L."/>
            <person name="Cosentino E."/>
            <person name="Cuine S."/>
            <person name="Li-Beisson Y."/>
            <person name="Delledonne M."/>
            <person name="Ballottari M."/>
        </authorList>
    </citation>
    <scope>NUCLEOTIDE SEQUENCE</scope>
    <source>
        <strain evidence="6">211/11P</strain>
    </source>
</reference>
<feature type="region of interest" description="Disordered" evidence="4">
    <location>
        <begin position="428"/>
        <end position="474"/>
    </location>
</feature>
<dbReference type="GO" id="GO:0005506">
    <property type="term" value="F:iron ion binding"/>
    <property type="evidence" value="ECO:0007669"/>
    <property type="project" value="InterPro"/>
</dbReference>
<feature type="domain" description="Prolyl 4-hydroxylase alpha subunit" evidence="5">
    <location>
        <begin position="71"/>
        <end position="353"/>
    </location>
</feature>
<feature type="compositionally biased region" description="Polar residues" evidence="4">
    <location>
        <begin position="28"/>
        <end position="42"/>
    </location>
</feature>
<dbReference type="Proteomes" id="UP001055712">
    <property type="component" value="Unassembled WGS sequence"/>
</dbReference>
<comment type="cofactor">
    <cofactor evidence="1">
        <name>L-ascorbate</name>
        <dbReference type="ChEBI" id="CHEBI:38290"/>
    </cofactor>
</comment>